<dbReference type="Proteomes" id="UP000006727">
    <property type="component" value="Chromosome 13"/>
</dbReference>
<dbReference type="SUPFAM" id="SSF55909">
    <property type="entry name" value="Pentein"/>
    <property type="match status" value="1"/>
</dbReference>
<dbReference type="NCBIfam" id="TIGR03380">
    <property type="entry name" value="agmatine_aguA"/>
    <property type="match status" value="1"/>
</dbReference>
<dbReference type="InterPro" id="IPR017754">
    <property type="entry name" value="Agmatine_deiminase"/>
</dbReference>
<dbReference type="GO" id="GO:0009446">
    <property type="term" value="P:putrescine biosynthetic process"/>
    <property type="evidence" value="ECO:0007669"/>
    <property type="project" value="InterPro"/>
</dbReference>
<dbReference type="EnsemblPlants" id="Pp3c13_22750V3.2">
    <property type="protein sequence ID" value="Pp3c13_22750V3.2"/>
    <property type="gene ID" value="Pp3c13_22750"/>
</dbReference>
<dbReference type="eggNOG" id="ENOG502QUHM">
    <property type="taxonomic scope" value="Eukaryota"/>
</dbReference>
<dbReference type="PaxDb" id="3218-PP1S37_150V6.2"/>
<evidence type="ECO:0000313" key="2">
    <source>
        <dbReference type="EMBL" id="PNR42901.1"/>
    </source>
</evidence>
<dbReference type="STRING" id="3218.A9RZ89"/>
<name>A9RZ89_PHYPA</name>
<evidence type="ECO:0000256" key="1">
    <source>
        <dbReference type="ARBA" id="ARBA00022801"/>
    </source>
</evidence>
<reference evidence="3" key="3">
    <citation type="submission" date="2020-12" db="UniProtKB">
        <authorList>
            <consortium name="EnsemblPlants"/>
        </authorList>
    </citation>
    <scope>IDENTIFICATION</scope>
</reference>
<dbReference type="InterPro" id="IPR007466">
    <property type="entry name" value="Peptidyl-Arg-deiminase_porph"/>
</dbReference>
<evidence type="ECO:0000313" key="3">
    <source>
        <dbReference type="EnsemblPlants" id="Pp3c13_22750V3.1"/>
    </source>
</evidence>
<proteinExistence type="inferred from homology"/>
<dbReference type="HAMAP" id="MF_01841">
    <property type="entry name" value="Agmatine_deimin"/>
    <property type="match status" value="1"/>
</dbReference>
<gene>
    <name evidence="3" type="primary">LOC112290209</name>
    <name evidence="2" type="ORF">PHYPA_017733</name>
</gene>
<evidence type="ECO:0000313" key="4">
    <source>
        <dbReference type="Proteomes" id="UP000006727"/>
    </source>
</evidence>
<keyword evidence="4" id="KW-1185">Reference proteome</keyword>
<dbReference type="Gramene" id="Pp3c13_22750V3.2">
    <property type="protein sequence ID" value="Pp3c13_22750V3.2"/>
    <property type="gene ID" value="Pp3c13_22750"/>
</dbReference>
<dbReference type="Gramene" id="Pp3c13_22750V3.3">
    <property type="protein sequence ID" value="Pp3c13_22750V3.3"/>
    <property type="gene ID" value="Pp3c13_22750"/>
</dbReference>
<dbReference type="AlphaFoldDB" id="A9RZ89"/>
<dbReference type="GO" id="GO:0004668">
    <property type="term" value="F:protein-arginine deiminase activity"/>
    <property type="evidence" value="ECO:0007669"/>
    <property type="project" value="InterPro"/>
</dbReference>
<dbReference type="Gene3D" id="3.75.10.10">
    <property type="entry name" value="L-arginine/glycine Amidinotransferase, Chain A"/>
    <property type="match status" value="1"/>
</dbReference>
<dbReference type="Gramene" id="Pp3c13_22750V3.1">
    <property type="protein sequence ID" value="Pp3c13_22750V3.1"/>
    <property type="gene ID" value="Pp3c13_22750"/>
</dbReference>
<dbReference type="RefSeq" id="XP_073394213.1">
    <property type="nucleotide sequence ID" value="XM_073538112.1"/>
</dbReference>
<reference evidence="2 4" key="2">
    <citation type="journal article" date="2018" name="Plant J.">
        <title>The Physcomitrella patens chromosome-scale assembly reveals moss genome structure and evolution.</title>
        <authorList>
            <person name="Lang D."/>
            <person name="Ullrich K.K."/>
            <person name="Murat F."/>
            <person name="Fuchs J."/>
            <person name="Jenkins J."/>
            <person name="Haas F.B."/>
            <person name="Piednoel M."/>
            <person name="Gundlach H."/>
            <person name="Van Bel M."/>
            <person name="Meyberg R."/>
            <person name="Vives C."/>
            <person name="Morata J."/>
            <person name="Symeonidi A."/>
            <person name="Hiss M."/>
            <person name="Muchero W."/>
            <person name="Kamisugi Y."/>
            <person name="Saleh O."/>
            <person name="Blanc G."/>
            <person name="Decker E.L."/>
            <person name="van Gessel N."/>
            <person name="Grimwood J."/>
            <person name="Hayes R.D."/>
            <person name="Graham S.W."/>
            <person name="Gunter L.E."/>
            <person name="McDaniel S.F."/>
            <person name="Hoernstein S.N.W."/>
            <person name="Larsson A."/>
            <person name="Li F.W."/>
            <person name="Perroud P.F."/>
            <person name="Phillips J."/>
            <person name="Ranjan P."/>
            <person name="Rokshar D.S."/>
            <person name="Rothfels C.J."/>
            <person name="Schneider L."/>
            <person name="Shu S."/>
            <person name="Stevenson D.W."/>
            <person name="Thummler F."/>
            <person name="Tillich M."/>
            <person name="Villarreal Aguilar J.C."/>
            <person name="Widiez T."/>
            <person name="Wong G.K."/>
            <person name="Wymore A."/>
            <person name="Zhang Y."/>
            <person name="Zimmer A.D."/>
            <person name="Quatrano R.S."/>
            <person name="Mayer K.F.X."/>
            <person name="Goodstein D."/>
            <person name="Casacuberta J.M."/>
            <person name="Vandepoele K."/>
            <person name="Reski R."/>
            <person name="Cuming A.C."/>
            <person name="Tuskan G.A."/>
            <person name="Maumus F."/>
            <person name="Salse J."/>
            <person name="Schmutz J."/>
            <person name="Rensing S.A."/>
        </authorList>
    </citation>
    <scope>NUCLEOTIDE SEQUENCE [LARGE SCALE GENOMIC DNA]</scope>
    <source>
        <strain evidence="3 4">cv. Gransden 2004</strain>
    </source>
</reference>
<dbReference type="OMA" id="DFRFCEW"/>
<dbReference type="Pfam" id="PF04371">
    <property type="entry name" value="PAD_porph"/>
    <property type="match status" value="1"/>
</dbReference>
<dbReference type="EnsemblPlants" id="Pp3c13_22750V3.3">
    <property type="protein sequence ID" value="Pp3c13_22750V3.3"/>
    <property type="gene ID" value="Pp3c13_22750"/>
</dbReference>
<keyword evidence="1" id="KW-0378">Hydrolase</keyword>
<evidence type="ECO:0008006" key="5">
    <source>
        <dbReference type="Google" id="ProtNLM"/>
    </source>
</evidence>
<dbReference type="EnsemblPlants" id="Pp3c13_22750V3.1">
    <property type="protein sequence ID" value="Pp3c13_22750V3.1"/>
    <property type="gene ID" value="Pp3c13_22750"/>
</dbReference>
<dbReference type="PANTHER" id="PTHR31377">
    <property type="entry name" value="AGMATINE DEIMINASE-RELATED"/>
    <property type="match status" value="1"/>
</dbReference>
<organism evidence="2">
    <name type="scientific">Physcomitrium patens</name>
    <name type="common">Spreading-leaved earth moss</name>
    <name type="synonym">Physcomitrella patens</name>
    <dbReference type="NCBI Taxonomy" id="3218"/>
    <lineage>
        <taxon>Eukaryota</taxon>
        <taxon>Viridiplantae</taxon>
        <taxon>Streptophyta</taxon>
        <taxon>Embryophyta</taxon>
        <taxon>Bryophyta</taxon>
        <taxon>Bryophytina</taxon>
        <taxon>Bryopsida</taxon>
        <taxon>Funariidae</taxon>
        <taxon>Funariales</taxon>
        <taxon>Funariaceae</taxon>
        <taxon>Physcomitrium</taxon>
    </lineage>
</organism>
<dbReference type="PANTHER" id="PTHR31377:SF0">
    <property type="entry name" value="AGMATINE DEIMINASE-RELATED"/>
    <property type="match status" value="1"/>
</dbReference>
<protein>
    <recommendedName>
        <fullName evidence="5">Agmatine deiminase</fullName>
    </recommendedName>
</protein>
<sequence length="391" mass="43249">MGYPSAGTNATPKELGYTMPGEFEKHAGCWMGWPYDGNLWRENAKPAQAQYAAIAKAISEFEPLTMFAHPGEPAEVAREYFEDAPNVTVVELEIEDGWTRDWGPSCVAKDDPVTGKRIVAGVHWDYDCYGGLLKRKLGLPTMMPSWDKDYAAGRALLEMNGLEVFEAPIHLEGGSIHSDGEGTLMCTEECLLHPSRNPHLGKEGIEKVLKDYLGLEKIIWFWRGIMGDDGVVNGHVDNFCCFVRPGVVLLAWTDDKDDPQYEVSMNAYERLSNTTDAKGRKLEIIKLPRPPPLFRTFNEANGLAEGYVEKGYVPRIAGERLPSTYINHYCANGGVVVPQFGGVAAEADKKALEIIQEAYGPDYKVVGVSSREVVLNAGNIHCITQQHPAAW</sequence>
<reference evidence="2 4" key="1">
    <citation type="journal article" date="2008" name="Science">
        <title>The Physcomitrella genome reveals evolutionary insights into the conquest of land by plants.</title>
        <authorList>
            <person name="Rensing S."/>
            <person name="Lang D."/>
            <person name="Zimmer A."/>
            <person name="Terry A."/>
            <person name="Salamov A."/>
            <person name="Shapiro H."/>
            <person name="Nishiyama T."/>
            <person name="Perroud P.-F."/>
            <person name="Lindquist E."/>
            <person name="Kamisugi Y."/>
            <person name="Tanahashi T."/>
            <person name="Sakakibara K."/>
            <person name="Fujita T."/>
            <person name="Oishi K."/>
            <person name="Shin-I T."/>
            <person name="Kuroki Y."/>
            <person name="Toyoda A."/>
            <person name="Suzuki Y."/>
            <person name="Hashimoto A."/>
            <person name="Yamaguchi K."/>
            <person name="Sugano A."/>
            <person name="Kohara Y."/>
            <person name="Fujiyama A."/>
            <person name="Anterola A."/>
            <person name="Aoki S."/>
            <person name="Ashton N."/>
            <person name="Barbazuk W.B."/>
            <person name="Barker E."/>
            <person name="Bennetzen J."/>
            <person name="Bezanilla M."/>
            <person name="Blankenship R."/>
            <person name="Cho S.H."/>
            <person name="Dutcher S."/>
            <person name="Estelle M."/>
            <person name="Fawcett J.A."/>
            <person name="Gundlach H."/>
            <person name="Hanada K."/>
            <person name="Heyl A."/>
            <person name="Hicks K.A."/>
            <person name="Hugh J."/>
            <person name="Lohr M."/>
            <person name="Mayer K."/>
            <person name="Melkozernov A."/>
            <person name="Murata T."/>
            <person name="Nelson D."/>
            <person name="Pils B."/>
            <person name="Prigge M."/>
            <person name="Reiss B."/>
            <person name="Renner T."/>
            <person name="Rombauts S."/>
            <person name="Rushton P."/>
            <person name="Sanderfoot A."/>
            <person name="Schween G."/>
            <person name="Shiu S.-H."/>
            <person name="Stueber K."/>
            <person name="Theodoulou F.L."/>
            <person name="Tu H."/>
            <person name="Van de Peer Y."/>
            <person name="Verrier P.J."/>
            <person name="Waters E."/>
            <person name="Wood A."/>
            <person name="Yang L."/>
            <person name="Cove D."/>
            <person name="Cuming A."/>
            <person name="Hasebe M."/>
            <person name="Lucas S."/>
            <person name="Mishler D.B."/>
            <person name="Reski R."/>
            <person name="Grigoriev I."/>
            <person name="Quatrano R.S."/>
            <person name="Boore J.L."/>
        </authorList>
    </citation>
    <scope>NUCLEOTIDE SEQUENCE [LARGE SCALE GENOMIC DNA]</scope>
    <source>
        <strain evidence="3 4">cv. Gransden 2004</strain>
    </source>
</reference>
<dbReference type="GeneID" id="112290209"/>
<dbReference type="GO" id="GO:0047632">
    <property type="term" value="F:agmatine deiminase activity"/>
    <property type="evidence" value="ECO:0007669"/>
    <property type="project" value="InterPro"/>
</dbReference>
<accession>A9RZ89</accession>
<dbReference type="EMBL" id="ABEU02000013">
    <property type="protein sequence ID" value="PNR42901.1"/>
    <property type="molecule type" value="Genomic_DNA"/>
</dbReference>
<dbReference type="OrthoDB" id="544103at2759"/>
<dbReference type="RefSeq" id="XP_024392046.1">
    <property type="nucleotide sequence ID" value="XM_024536278.2"/>
</dbReference>